<accession>A0A6I6EBV9</accession>
<dbReference type="AlphaFoldDB" id="A0A6I6EBV9"/>
<dbReference type="OrthoDB" id="9799091at2"/>
<dbReference type="Proteomes" id="UP000426424">
    <property type="component" value="Chromosome"/>
</dbReference>
<keyword evidence="2" id="KW-1185">Reference proteome</keyword>
<dbReference type="EMBL" id="CP039268">
    <property type="protein sequence ID" value="QGU31640.1"/>
    <property type="molecule type" value="Genomic_DNA"/>
</dbReference>
<sequence length="102" mass="11276">MNHNDILLGSLLEESWLTLEQAAAACAVEPAWLLARLTEGLIPHAESVAGVWRLSGAALLHARRMYGIERDFEAVPELAALVADMLEEMDRLRARLRCLEPG</sequence>
<dbReference type="KEGG" id="ttp:E6P07_00690"/>
<reference evidence="1 2" key="1">
    <citation type="submission" date="2019-12" db="EMBL/GenBank/DDBJ databases">
        <title>The complete genome of the thermophilic, anoxygenic phototrophic gammaproteobacterium Thermochromatium tepidum.</title>
        <authorList>
            <person name="Sattley W.M."/>
            <person name="Swingley W.D."/>
            <person name="Burchell B.M."/>
            <person name="Gurbani S.A."/>
            <person name="Kujawa C.M."/>
            <person name="Nuccio D.A."/>
            <person name="Schladweiler J."/>
            <person name="Shaffer K.N."/>
            <person name="Stokes L.M."/>
            <person name="Touchman J.W."/>
            <person name="Blankenship R.E."/>
            <person name="Madigan M.T."/>
        </authorList>
    </citation>
    <scope>NUCLEOTIDE SEQUENCE [LARGE SCALE GENOMIC DNA]</scope>
    <source>
        <strain evidence="1 2">ATCC 43061</strain>
    </source>
</reference>
<protein>
    <submittedName>
        <fullName evidence="1">MerR family transcriptional regulator</fullName>
    </submittedName>
</protein>
<dbReference type="Gene3D" id="1.10.1660.10">
    <property type="match status" value="1"/>
</dbReference>
<evidence type="ECO:0000313" key="2">
    <source>
        <dbReference type="Proteomes" id="UP000426424"/>
    </source>
</evidence>
<dbReference type="RefSeq" id="WP_153973839.1">
    <property type="nucleotide sequence ID" value="NZ_CP039268.1"/>
</dbReference>
<proteinExistence type="predicted"/>
<gene>
    <name evidence="1" type="ORF">E6P07_00690</name>
</gene>
<evidence type="ECO:0000313" key="1">
    <source>
        <dbReference type="EMBL" id="QGU31640.1"/>
    </source>
</evidence>
<name>A0A6I6EBV9_THETI</name>
<organism evidence="1 2">
    <name type="scientific">Thermochromatium tepidum ATCC 43061</name>
    <dbReference type="NCBI Taxonomy" id="316276"/>
    <lineage>
        <taxon>Bacteria</taxon>
        <taxon>Pseudomonadati</taxon>
        <taxon>Pseudomonadota</taxon>
        <taxon>Gammaproteobacteria</taxon>
        <taxon>Chromatiales</taxon>
        <taxon>Chromatiaceae</taxon>
        <taxon>Thermochromatium</taxon>
    </lineage>
</organism>